<accession>V6AVB3</accession>
<sequence>MSEISVGSITTKGQITIPKEIRERLELKEGDKIIFIIEAGRATIKKAPVEKLSQILRRHKPWKTQSVKFQKRIRREWQ</sequence>
<dbReference type="SMART" id="SM00966">
    <property type="entry name" value="SpoVT_AbrB"/>
    <property type="match status" value="1"/>
</dbReference>
<dbReference type="AlphaFoldDB" id="V6AVB3"/>
<dbReference type="Gene3D" id="2.10.260.10">
    <property type="match status" value="1"/>
</dbReference>
<evidence type="ECO:0000313" key="2">
    <source>
        <dbReference type="EMBL" id="CAE6488306.1"/>
    </source>
</evidence>
<feature type="domain" description="SpoVT-AbrB" evidence="1">
    <location>
        <begin position="4"/>
        <end position="49"/>
    </location>
</feature>
<dbReference type="RefSeq" id="WP_239654867.1">
    <property type="nucleotide sequence ID" value="NZ_CAJNAQ010000002.1"/>
</dbReference>
<organism evidence="3 4">
    <name type="scientific">Candidatus Nitrosotenuis uzonensis</name>
    <dbReference type="NCBI Taxonomy" id="1407055"/>
    <lineage>
        <taxon>Archaea</taxon>
        <taxon>Nitrososphaerota</taxon>
        <taxon>Candidatus Nitrosotenuis</taxon>
    </lineage>
</organism>
<dbReference type="InterPro" id="IPR007159">
    <property type="entry name" value="SpoVT-AbrB_dom"/>
</dbReference>
<dbReference type="InterPro" id="IPR037914">
    <property type="entry name" value="SpoVT-AbrB_sf"/>
</dbReference>
<reference evidence="3" key="1">
    <citation type="journal article" date="2013" name="PLoS ONE">
        <title>Enrichment and Genome Sequence of the Group I.1a Ammonia-Oxidizing Archaeon ?Ca. Nitrosotenuis uzonensis? Representing a Clade Globally.</title>
        <authorList>
            <person name="Lebedeva E.V."/>
            <person name="Hatzenpichler R."/>
            <person name="Pelletier E."/>
            <person name="Schuster N."/>
            <person name="Hauzmayer S."/>
            <person name="Bulaev A."/>
            <person name="Grigor'eva N.V."/>
            <person name="Galushko A."/>
            <person name="Schmid M."/>
            <person name="Palatinszky M."/>
            <person name="Le Paslier D."/>
            <person name="Daims H."/>
            <person name="Wagner M."/>
        </authorList>
    </citation>
    <scope>NUCLEOTIDE SEQUENCE [LARGE SCALE GENOMIC DNA]</scope>
    <source>
        <strain evidence="3">N4</strain>
    </source>
</reference>
<gene>
    <name evidence="3" type="primary">AbrB</name>
    <name evidence="3" type="ORF">NITUZ_60026</name>
    <name evidence="2" type="ORF">NUZ5A_20438</name>
</gene>
<dbReference type="PANTHER" id="PTHR34860">
    <property type="entry name" value="REPRESSOR-LIKE PROTEIN SSO7C3"/>
    <property type="match status" value="1"/>
</dbReference>
<dbReference type="InterPro" id="IPR052975">
    <property type="entry name" value="Repressor-like_regulatory"/>
</dbReference>
<dbReference type="SUPFAM" id="SSF89447">
    <property type="entry name" value="AbrB/MazE/MraZ-like"/>
    <property type="match status" value="1"/>
</dbReference>
<comment type="caution">
    <text evidence="3">The sequence shown here is derived from an EMBL/GenBank/DDBJ whole genome shotgun (WGS) entry which is preliminary data.</text>
</comment>
<protein>
    <submittedName>
        <fullName evidence="3">Regulators of stationary/sporulation gene expression</fullName>
    </submittedName>
</protein>
<dbReference type="STRING" id="1407055.NITUZ_60026"/>
<reference evidence="3" key="2">
    <citation type="submission" date="2013-10" db="EMBL/GenBank/DDBJ databases">
        <authorList>
            <person name="Regsiter A."/>
        </authorList>
    </citation>
    <scope>NUCLEOTIDE SEQUENCE</scope>
    <source>
        <strain evidence="3">N4</strain>
    </source>
</reference>
<reference evidence="2" key="3">
    <citation type="submission" date="2021-02" db="EMBL/GenBank/DDBJ databases">
        <authorList>
            <person name="Han P."/>
        </authorList>
    </citation>
    <scope>NUCLEOTIDE SEQUENCE</scope>
    <source>
        <strain evidence="2">Candidatus Nitrosotenuis uzonensis 5A</strain>
    </source>
</reference>
<name>V6AVB3_9ARCH</name>
<proteinExistence type="predicted"/>
<dbReference type="Proteomes" id="UP000018159">
    <property type="component" value="Unassembled WGS sequence"/>
</dbReference>
<dbReference type="PANTHER" id="PTHR34860:SF6">
    <property type="entry name" value="REPRESSOR-LIKE PROTEIN SSO7C3"/>
    <property type="match status" value="1"/>
</dbReference>
<evidence type="ECO:0000313" key="3">
    <source>
        <dbReference type="EMBL" id="CDI06499.1"/>
    </source>
</evidence>
<dbReference type="PROSITE" id="PS51740">
    <property type="entry name" value="SPOVT_ABRB"/>
    <property type="match status" value="1"/>
</dbReference>
<dbReference type="NCBIfam" id="TIGR01439">
    <property type="entry name" value="lp_hng_hel_AbrB"/>
    <property type="match status" value="1"/>
</dbReference>
<evidence type="ECO:0000259" key="1">
    <source>
        <dbReference type="PROSITE" id="PS51740"/>
    </source>
</evidence>
<evidence type="ECO:0000313" key="4">
    <source>
        <dbReference type="Proteomes" id="UP000018159"/>
    </source>
</evidence>
<dbReference type="EMBL" id="CAJNAQ010000002">
    <property type="protein sequence ID" value="CAE6488306.1"/>
    <property type="molecule type" value="Genomic_DNA"/>
</dbReference>
<dbReference type="EMBL" id="CBTY010000011">
    <property type="protein sequence ID" value="CDI06499.1"/>
    <property type="molecule type" value="Genomic_DNA"/>
</dbReference>
<dbReference type="GO" id="GO:0003677">
    <property type="term" value="F:DNA binding"/>
    <property type="evidence" value="ECO:0007669"/>
    <property type="project" value="InterPro"/>
</dbReference>
<keyword evidence="4" id="KW-1185">Reference proteome</keyword>
<dbReference type="Pfam" id="PF04014">
    <property type="entry name" value="MazE_antitoxin"/>
    <property type="match status" value="1"/>
</dbReference>
<dbReference type="Proteomes" id="UP000655759">
    <property type="component" value="Unassembled WGS sequence"/>
</dbReference>